<dbReference type="AlphaFoldDB" id="A0A2G8SBG5"/>
<proteinExistence type="predicted"/>
<keyword evidence="2" id="KW-1185">Reference proteome</keyword>
<dbReference type="OrthoDB" id="2735574at2759"/>
<gene>
    <name evidence="1" type="ORF">GSI_05787</name>
</gene>
<dbReference type="EMBL" id="AYKW01000012">
    <property type="protein sequence ID" value="PIL31091.1"/>
    <property type="molecule type" value="Genomic_DNA"/>
</dbReference>
<organism evidence="1 2">
    <name type="scientific">Ganoderma sinense ZZ0214-1</name>
    <dbReference type="NCBI Taxonomy" id="1077348"/>
    <lineage>
        <taxon>Eukaryota</taxon>
        <taxon>Fungi</taxon>
        <taxon>Dikarya</taxon>
        <taxon>Basidiomycota</taxon>
        <taxon>Agaricomycotina</taxon>
        <taxon>Agaricomycetes</taxon>
        <taxon>Polyporales</taxon>
        <taxon>Polyporaceae</taxon>
        <taxon>Ganoderma</taxon>
    </lineage>
</organism>
<name>A0A2G8SBG5_9APHY</name>
<dbReference type="SUPFAM" id="SSF52047">
    <property type="entry name" value="RNI-like"/>
    <property type="match status" value="1"/>
</dbReference>
<dbReference type="Proteomes" id="UP000230002">
    <property type="component" value="Unassembled WGS sequence"/>
</dbReference>
<comment type="caution">
    <text evidence="1">The sequence shown here is derived from an EMBL/GenBank/DDBJ whole genome shotgun (WGS) entry which is preliminary data.</text>
</comment>
<protein>
    <submittedName>
        <fullName evidence="1">Uncharacterized protein</fullName>
    </submittedName>
</protein>
<sequence>MDEFELYIVEDLLVAILEAATHIQYLDFNTSITDSMFDAMVKLTTVRELRIITDVPRYQEQFLKRLAIFHSPLRSLHISGSKLAGSNMPASFLRDCLDHLAPTLEFLDLDDFPIDIVPSSVTTQFTAVRSLKLQTYFTSDCDLLGVLMRLFPNVDHTLELGSLYASVLKDDIPEFRERCDEAQRRHCWSGLDRLICDPYTAYLLALRCPIRRMDINVGPPRAGRYLADTLLLHCPPRVHVCVSLPDGFGVLDGLFPPSREAAGLRLTHLVVFADTRIHHGRRSSRRNRSRAQLTFECIPLEETAQHLRLTHLRIVFHYNIYLSRARKTAVPNADSVGNVPVGDGMDLEVTKARIADAMPILGYLLLTSCGQTHAIPSRKEWSEYRVETVNKWLASKAWRVVYDHDSEEIHLGPDDARPGARCVELSREAEERIAREEELQLSCNEEEKEQPRLNFDVLRLLCNCLTDVSDVLSFALTSSALTETSFRRRLRMAPVNLRDIKSVDGFHAFIFSNQAARAKYIYGLKLPGPLVYDIPVVDTWRLEYRILTLLEAAVHIQYLDLPTSTPRRAGAVRRCGGSHWGSDIVSAYFLHKFLGHFLPTLEILHLDYFPITLFPTQITTPFLAVRSLKLKSVCSSPDSLAVLLQLFPNLNSELEIGWWEAQDTHGTWSGLDHLVCDAQTALLLALQCPIRRISTKIIQPRASKYLADALRHNCPRQLHVAVELDEGFGGLDGLFPAEAAGTLTHLVMSAHFAVSYPPGARRRANKVHWDRCIDKLVHSIRHLRLTHLRVVFRASEHRSSRTPPRQDKLFQAGCGVDLFPIARRFVSAMPSLQNVFLTACGSTWLSSGAWQVVHGEEVLHPGGPSDASVSSSCVELSREATQWIMDREELYLSRAEEDEYGASTRLDCFGLILQTFVFLL</sequence>
<reference evidence="1 2" key="1">
    <citation type="journal article" date="2015" name="Sci. Rep.">
        <title>Chromosome-level genome map provides insights into diverse defense mechanisms in the medicinal fungus Ganoderma sinense.</title>
        <authorList>
            <person name="Zhu Y."/>
            <person name="Xu J."/>
            <person name="Sun C."/>
            <person name="Zhou S."/>
            <person name="Xu H."/>
            <person name="Nelson D.R."/>
            <person name="Qian J."/>
            <person name="Song J."/>
            <person name="Luo H."/>
            <person name="Xiang L."/>
            <person name="Li Y."/>
            <person name="Xu Z."/>
            <person name="Ji A."/>
            <person name="Wang L."/>
            <person name="Lu S."/>
            <person name="Hayward A."/>
            <person name="Sun W."/>
            <person name="Li X."/>
            <person name="Schwartz D.C."/>
            <person name="Wang Y."/>
            <person name="Chen S."/>
        </authorList>
    </citation>
    <scope>NUCLEOTIDE SEQUENCE [LARGE SCALE GENOMIC DNA]</scope>
    <source>
        <strain evidence="1 2">ZZ0214-1</strain>
    </source>
</reference>
<evidence type="ECO:0000313" key="2">
    <source>
        <dbReference type="Proteomes" id="UP000230002"/>
    </source>
</evidence>
<evidence type="ECO:0000313" key="1">
    <source>
        <dbReference type="EMBL" id="PIL31091.1"/>
    </source>
</evidence>
<accession>A0A2G8SBG5</accession>